<comment type="caution">
    <text evidence="4">The sequence shown here is derived from an EMBL/GenBank/DDBJ whole genome shotgun (WGS) entry which is preliminary data.</text>
</comment>
<dbReference type="PANTHER" id="PTHR10457:SF7">
    <property type="entry name" value="GALACTOKINASE-RELATED"/>
    <property type="match status" value="1"/>
</dbReference>
<dbReference type="Proteomes" id="UP001266305">
    <property type="component" value="Unassembled WGS sequence"/>
</dbReference>
<evidence type="ECO:0000256" key="1">
    <source>
        <dbReference type="ARBA" id="ARBA00022741"/>
    </source>
</evidence>
<dbReference type="SUPFAM" id="SSF55060">
    <property type="entry name" value="GHMP Kinase, C-terminal domain"/>
    <property type="match status" value="1"/>
</dbReference>
<proteinExistence type="predicted"/>
<dbReference type="InterPro" id="IPR036554">
    <property type="entry name" value="GHMP_kinase_C_sf"/>
</dbReference>
<keyword evidence="1" id="KW-0547">Nucleotide-binding</keyword>
<evidence type="ECO:0000313" key="5">
    <source>
        <dbReference type="Proteomes" id="UP001266305"/>
    </source>
</evidence>
<organism evidence="4 5">
    <name type="scientific">Saguinus oedipus</name>
    <name type="common">Cotton-top tamarin</name>
    <name type="synonym">Oedipomidas oedipus</name>
    <dbReference type="NCBI Taxonomy" id="9490"/>
    <lineage>
        <taxon>Eukaryota</taxon>
        <taxon>Metazoa</taxon>
        <taxon>Chordata</taxon>
        <taxon>Craniata</taxon>
        <taxon>Vertebrata</taxon>
        <taxon>Euteleostomi</taxon>
        <taxon>Mammalia</taxon>
        <taxon>Eutheria</taxon>
        <taxon>Euarchontoglires</taxon>
        <taxon>Primates</taxon>
        <taxon>Haplorrhini</taxon>
        <taxon>Platyrrhini</taxon>
        <taxon>Cebidae</taxon>
        <taxon>Callitrichinae</taxon>
        <taxon>Saguinus</taxon>
    </lineage>
</organism>
<keyword evidence="2" id="KW-0067">ATP-binding</keyword>
<keyword evidence="5" id="KW-1185">Reference proteome</keyword>
<name>A0ABQ9VSG3_SAGOE</name>
<accession>A0ABQ9VSG3</accession>
<dbReference type="PANTHER" id="PTHR10457">
    <property type="entry name" value="MEVALONATE KINASE/GALACTOKINASE"/>
    <property type="match status" value="1"/>
</dbReference>
<evidence type="ECO:0000313" key="4">
    <source>
        <dbReference type="EMBL" id="KAK2112065.1"/>
    </source>
</evidence>
<gene>
    <name evidence="4" type="ORF">P7K49_011812</name>
</gene>
<evidence type="ECO:0000259" key="3">
    <source>
        <dbReference type="Pfam" id="PF08544"/>
    </source>
</evidence>
<dbReference type="Gene3D" id="3.30.70.890">
    <property type="entry name" value="GHMP kinase, C-terminal domain"/>
    <property type="match status" value="1"/>
</dbReference>
<dbReference type="EMBL" id="JASSZA010000005">
    <property type="protein sequence ID" value="KAK2112065.1"/>
    <property type="molecule type" value="Genomic_DNA"/>
</dbReference>
<dbReference type="Pfam" id="PF08544">
    <property type="entry name" value="GHMP_kinases_C"/>
    <property type="match status" value="1"/>
</dbReference>
<dbReference type="InterPro" id="IPR013750">
    <property type="entry name" value="GHMP_kinase_C_dom"/>
</dbReference>
<evidence type="ECO:0000256" key="2">
    <source>
        <dbReference type="ARBA" id="ARBA00022840"/>
    </source>
</evidence>
<sequence>MTHALTTFPLKPACLAGHGTESVPVLTQVPLQPQLQPDGTACWSLAAPAPSSEPQLRVAQQNFFSCCSMVLRPQAVGGQLLTPFSSPAARDLVSKEGFRRARHVVGEIQRTAQAAAALKRGDYRGFGRLMVESHHSLRDDYQVSCPELDQLVEAALTVPGVYGSRMTGGGFGGCTVTLLEASATPQAMQHIQELYSGTATFYLSQAADGAKVLPL</sequence>
<reference evidence="4 5" key="1">
    <citation type="submission" date="2023-05" db="EMBL/GenBank/DDBJ databases">
        <title>B98-5 Cell Line De Novo Hybrid Assembly: An Optical Mapping Approach.</title>
        <authorList>
            <person name="Kananen K."/>
            <person name="Auerbach J.A."/>
            <person name="Kautto E."/>
            <person name="Blachly J.S."/>
        </authorList>
    </citation>
    <scope>NUCLEOTIDE SEQUENCE [LARGE SCALE GENOMIC DNA]</scope>
    <source>
        <strain evidence="4">B95-8</strain>
        <tissue evidence="4">Cell line</tissue>
    </source>
</reference>
<protein>
    <recommendedName>
        <fullName evidence="3">GHMP kinase C-terminal domain-containing protein</fullName>
    </recommendedName>
</protein>
<feature type="domain" description="GHMP kinase C-terminal" evidence="3">
    <location>
        <begin position="115"/>
        <end position="183"/>
    </location>
</feature>